<reference evidence="2 3" key="1">
    <citation type="submission" date="2018-05" db="EMBL/GenBank/DDBJ databases">
        <title>Micromonospora from Atacama Desert.</title>
        <authorList>
            <person name="Carro L."/>
            <person name="Goodfellow M."/>
            <person name="Klenk H.-P."/>
        </authorList>
    </citation>
    <scope>NUCLEOTIDE SEQUENCE [LARGE SCALE GENOMIC DNA]</scope>
    <source>
        <strain evidence="2 3">LB32</strain>
    </source>
</reference>
<organism evidence="2 3">
    <name type="scientific">Micromonospora arida</name>
    <dbReference type="NCBI Taxonomy" id="2203715"/>
    <lineage>
        <taxon>Bacteria</taxon>
        <taxon>Bacillati</taxon>
        <taxon>Actinomycetota</taxon>
        <taxon>Actinomycetes</taxon>
        <taxon>Micromonosporales</taxon>
        <taxon>Micromonosporaceae</taxon>
        <taxon>Micromonospora</taxon>
    </lineage>
</organism>
<dbReference type="RefSeq" id="WP_124853782.1">
    <property type="nucleotide sequence ID" value="NZ_QGSY01000087.1"/>
</dbReference>
<dbReference type="Proteomes" id="UP000266889">
    <property type="component" value="Unassembled WGS sequence"/>
</dbReference>
<name>A0A3N9XKI0_9ACTN</name>
<keyword evidence="3" id="KW-1185">Reference proteome</keyword>
<evidence type="ECO:0000256" key="1">
    <source>
        <dbReference type="SAM" id="MobiDB-lite"/>
    </source>
</evidence>
<evidence type="ECO:0000313" key="2">
    <source>
        <dbReference type="EMBL" id="RQX13558.1"/>
    </source>
</evidence>
<comment type="caution">
    <text evidence="2">The sequence shown here is derived from an EMBL/GenBank/DDBJ whole genome shotgun (WGS) entry which is preliminary data.</text>
</comment>
<feature type="region of interest" description="Disordered" evidence="1">
    <location>
        <begin position="265"/>
        <end position="299"/>
    </location>
</feature>
<dbReference type="OrthoDB" id="3342939at2"/>
<dbReference type="AlphaFoldDB" id="A0A3N9XKI0"/>
<sequence length="299" mass="32811">MQPNEPSPAQALTARLAHRYAADQVVADVVKALNTAHGTPLTVALLDTPVGSDHLRETNTIVLSTKYAEPGLATVADKLILYRLATAFAHLTVDTRDAEALQTYNVRQLRLWRLANPPQGPPPAEVYRFYHGTNRCNFYGGGIQLTGLTPGKAGSGIGCKRWERHDIGSESKDQGWNTVTRDFDMALSYARQHTEWAMGRKRNEPTLRDVAGEGGLVLAFDMPKKAVDGNDRWRQDKSGDPNNFQTEEAIPAEWIRVVEELGIPGPLTAVAPPPETTEAPAKANPTPSNRRRVYPTSTP</sequence>
<evidence type="ECO:0000313" key="3">
    <source>
        <dbReference type="Proteomes" id="UP000266889"/>
    </source>
</evidence>
<feature type="compositionally biased region" description="Low complexity" evidence="1">
    <location>
        <begin position="266"/>
        <end position="287"/>
    </location>
</feature>
<gene>
    <name evidence="2" type="ORF">DLJ58_03260</name>
</gene>
<dbReference type="EMBL" id="QGSY01000087">
    <property type="protein sequence ID" value="RQX13558.1"/>
    <property type="molecule type" value="Genomic_DNA"/>
</dbReference>
<accession>A0A3N9XKI0</accession>
<protein>
    <submittedName>
        <fullName evidence="2">Uncharacterized protein</fullName>
    </submittedName>
</protein>
<proteinExistence type="predicted"/>